<accession>A0ABS9IGC0</accession>
<sequence length="445" mass="48333">MYFKEYTPKFAWILFIILSCSSNNDNTNNTAELEIDFVKTFGGTNNDSAQAITKTQDGGYAVIGYTQSSDGDVLNKTNVSFDYWLLKFDSNSNLQWQKTYGGTDDDRGSDIIQTTDGGFAIIGYSKSSDLDVTENAGANDFWISKLDASGTITWEKSFGFQGADSGISIIQTNDNGFLLTGVLDVSASGGQGNSKTISSKRHAGGDYWVIKIDASGEKEWSHFYGGTFTDTSYDAIQTEDKGYLIIGSSDSDDVDITGNKGSYDFWVVKISENGNFAWEKSFGGSEIDEARAIAKTNDGNYIIVGDTRSSNLDVTNNKGAADLWIIKISPDGNLIWEQSFGGSSFDVGRSVYKTDDNGFLISGNSRSSDGDVLSNFGQNDAWVLKIDADANLIWQKTIGGSEIDFANDAVELNDGTILIAGESNSNNFDITENKGFTDLLIIKLK</sequence>
<evidence type="ECO:0000313" key="2">
    <source>
        <dbReference type="Proteomes" id="UP001200022"/>
    </source>
</evidence>
<evidence type="ECO:0008006" key="3">
    <source>
        <dbReference type="Google" id="ProtNLM"/>
    </source>
</evidence>
<proteinExistence type="predicted"/>
<dbReference type="EMBL" id="JAKKDV010000001">
    <property type="protein sequence ID" value="MCF7559798.1"/>
    <property type="molecule type" value="Genomic_DNA"/>
</dbReference>
<evidence type="ECO:0000313" key="1">
    <source>
        <dbReference type="EMBL" id="MCF7559798.1"/>
    </source>
</evidence>
<dbReference type="PROSITE" id="PS51257">
    <property type="entry name" value="PROKAR_LIPOPROTEIN"/>
    <property type="match status" value="1"/>
</dbReference>
<dbReference type="RefSeq" id="WP_237230464.1">
    <property type="nucleotide sequence ID" value="NZ_JAKKDV010000001.1"/>
</dbReference>
<dbReference type="SUPFAM" id="SSF50998">
    <property type="entry name" value="Quinoprotein alcohol dehydrogenase-like"/>
    <property type="match status" value="1"/>
</dbReference>
<dbReference type="PANTHER" id="PTHR42754">
    <property type="entry name" value="ENDOGLUCANASE"/>
    <property type="match status" value="1"/>
</dbReference>
<protein>
    <recommendedName>
        <fullName evidence="3">Bulb-type lectin domain-containing protein</fullName>
    </recommendedName>
</protein>
<comment type="caution">
    <text evidence="1">The sequence shown here is derived from an EMBL/GenBank/DDBJ whole genome shotgun (WGS) entry which is preliminary data.</text>
</comment>
<keyword evidence="2" id="KW-1185">Reference proteome</keyword>
<dbReference type="PANTHER" id="PTHR42754:SF1">
    <property type="entry name" value="LIPOPROTEIN"/>
    <property type="match status" value="1"/>
</dbReference>
<reference evidence="1 2" key="1">
    <citation type="submission" date="2022-01" db="EMBL/GenBank/DDBJ databases">
        <title>Draft genome sequence of Sabulilitoribacter multivorans KCTC 32326.</title>
        <authorList>
            <person name="Oh J.-S."/>
        </authorList>
    </citation>
    <scope>NUCLEOTIDE SEQUENCE [LARGE SCALE GENOMIC DNA]</scope>
    <source>
        <strain evidence="1 2">M-M16</strain>
    </source>
</reference>
<dbReference type="Proteomes" id="UP001200022">
    <property type="component" value="Unassembled WGS sequence"/>
</dbReference>
<organism evidence="1 2">
    <name type="scientific">Flaviramulus multivorans</name>
    <dbReference type="NCBI Taxonomy" id="1304750"/>
    <lineage>
        <taxon>Bacteria</taxon>
        <taxon>Pseudomonadati</taxon>
        <taxon>Bacteroidota</taxon>
        <taxon>Flavobacteriia</taxon>
        <taxon>Flavobacteriales</taxon>
        <taxon>Flavobacteriaceae</taxon>
        <taxon>Flaviramulus</taxon>
    </lineage>
</organism>
<dbReference type="InterPro" id="IPR011047">
    <property type="entry name" value="Quinoprotein_ADH-like_sf"/>
</dbReference>
<name>A0ABS9IGC0_9FLAO</name>
<gene>
    <name evidence="1" type="ORF">L3X39_04045</name>
</gene>